<accession>A0A0U1ZZU0</accession>
<reference evidence="1" key="1">
    <citation type="journal article" date="2015" name="Mitochondrial DNA">
        <title>The complete chloroplast genome of the Taiwan red pine Pinus taiwanensis (Pinaceae).</title>
        <authorList>
            <person name="Fang M.F."/>
            <person name="Wang Y.J."/>
            <person name="Zu Y.M."/>
            <person name="Dong W.L."/>
            <person name="Wang R.N."/>
            <person name="Deng T.T."/>
            <person name="Li Z.H."/>
        </authorList>
    </citation>
    <scope>NUCLEOTIDE SEQUENCE</scope>
</reference>
<sequence length="22" mass="2606">MEYLTTDRSIECGIYLKKIESI</sequence>
<dbReference type="RefSeq" id="YP_009154104.1">
    <property type="nucleotide sequence ID" value="NC_027415.1"/>
</dbReference>
<protein>
    <submittedName>
        <fullName evidence="1">ORF22</fullName>
    </submittedName>
</protein>
<organism evidence="1">
    <name type="scientific">Pinus taiwanensis</name>
    <dbReference type="NCBI Taxonomy" id="261914"/>
    <lineage>
        <taxon>Eukaryota</taxon>
        <taxon>Viridiplantae</taxon>
        <taxon>Streptophyta</taxon>
        <taxon>Embryophyta</taxon>
        <taxon>Tracheophyta</taxon>
        <taxon>Spermatophyta</taxon>
        <taxon>Pinopsida</taxon>
        <taxon>Pinidae</taxon>
        <taxon>Conifers I</taxon>
        <taxon>Pinales</taxon>
        <taxon>Pinaceae</taxon>
        <taxon>Pinus</taxon>
        <taxon>Pinus subgen. Pinus</taxon>
    </lineage>
</organism>
<keyword evidence="1" id="KW-0150">Chloroplast</keyword>
<reference evidence="1" key="2">
    <citation type="submission" date="2015-02" db="EMBL/GenBank/DDBJ databases">
        <authorList>
            <person name="Chooi Y.-H."/>
        </authorList>
    </citation>
    <scope>NUCLEOTIDE SEQUENCE</scope>
</reference>
<name>A0A0U1ZZU0_9CONI</name>
<dbReference type="AlphaFoldDB" id="A0A0U1ZZU0"/>
<dbReference type="EMBL" id="KP771703">
    <property type="protein sequence ID" value="AKE32385.1"/>
    <property type="molecule type" value="Genomic_DNA"/>
</dbReference>
<dbReference type="GeneID" id="24703093"/>
<proteinExistence type="predicted"/>
<evidence type="ECO:0000313" key="1">
    <source>
        <dbReference type="EMBL" id="AKE32385.1"/>
    </source>
</evidence>
<geneLocation type="chloroplast" evidence="1"/>
<keyword evidence="1" id="KW-0934">Plastid</keyword>